<reference evidence="2 3" key="1">
    <citation type="submission" date="2023-01" db="EMBL/GenBank/DDBJ databases">
        <title>Analysis of 21 Apiospora genomes using comparative genomics revels a genus with tremendous synthesis potential of carbohydrate active enzymes and secondary metabolites.</title>
        <authorList>
            <person name="Sorensen T."/>
        </authorList>
    </citation>
    <scope>NUCLEOTIDE SEQUENCE [LARGE SCALE GENOMIC DNA]</scope>
    <source>
        <strain evidence="2 3">CBS 33761</strain>
    </source>
</reference>
<feature type="region of interest" description="Disordered" evidence="1">
    <location>
        <begin position="1"/>
        <end position="440"/>
    </location>
</feature>
<keyword evidence="3" id="KW-1185">Reference proteome</keyword>
<comment type="caution">
    <text evidence="2">The sequence shown here is derived from an EMBL/GenBank/DDBJ whole genome shotgun (WGS) entry which is preliminary data.</text>
</comment>
<feature type="compositionally biased region" description="Basic and acidic residues" evidence="1">
    <location>
        <begin position="309"/>
        <end position="328"/>
    </location>
</feature>
<feature type="compositionally biased region" description="Polar residues" evidence="1">
    <location>
        <begin position="270"/>
        <end position="287"/>
    </location>
</feature>
<feature type="compositionally biased region" description="Low complexity" evidence="1">
    <location>
        <begin position="47"/>
        <end position="57"/>
    </location>
</feature>
<dbReference type="EMBL" id="JAQQWK010000002">
    <property type="protein sequence ID" value="KAK8052251.1"/>
    <property type="molecule type" value="Genomic_DNA"/>
</dbReference>
<dbReference type="Proteomes" id="UP001444661">
    <property type="component" value="Unassembled WGS sequence"/>
</dbReference>
<feature type="compositionally biased region" description="Polar residues" evidence="1">
    <location>
        <begin position="329"/>
        <end position="341"/>
    </location>
</feature>
<accession>A0ABR1U2B3</accession>
<feature type="compositionally biased region" description="Polar residues" evidence="1">
    <location>
        <begin position="202"/>
        <end position="221"/>
    </location>
</feature>
<protein>
    <submittedName>
        <fullName evidence="2">Uncharacterized protein</fullName>
    </submittedName>
</protein>
<feature type="compositionally biased region" description="Polar residues" evidence="1">
    <location>
        <begin position="109"/>
        <end position="124"/>
    </location>
</feature>
<organism evidence="2 3">
    <name type="scientific">Apiospora rasikravindrae</name>
    <dbReference type="NCBI Taxonomy" id="990691"/>
    <lineage>
        <taxon>Eukaryota</taxon>
        <taxon>Fungi</taxon>
        <taxon>Dikarya</taxon>
        <taxon>Ascomycota</taxon>
        <taxon>Pezizomycotina</taxon>
        <taxon>Sordariomycetes</taxon>
        <taxon>Xylariomycetidae</taxon>
        <taxon>Amphisphaeriales</taxon>
        <taxon>Apiosporaceae</taxon>
        <taxon>Apiospora</taxon>
    </lineage>
</organism>
<evidence type="ECO:0000256" key="1">
    <source>
        <dbReference type="SAM" id="MobiDB-lite"/>
    </source>
</evidence>
<feature type="compositionally biased region" description="Polar residues" evidence="1">
    <location>
        <begin position="170"/>
        <end position="183"/>
    </location>
</feature>
<feature type="compositionally biased region" description="Low complexity" evidence="1">
    <location>
        <begin position="342"/>
        <end position="366"/>
    </location>
</feature>
<feature type="compositionally biased region" description="Basic and acidic residues" evidence="1">
    <location>
        <begin position="409"/>
        <end position="440"/>
    </location>
</feature>
<feature type="compositionally biased region" description="Basic and acidic residues" evidence="1">
    <location>
        <begin position="26"/>
        <end position="36"/>
    </location>
</feature>
<proteinExistence type="predicted"/>
<feature type="compositionally biased region" description="Basic and acidic residues" evidence="1">
    <location>
        <begin position="373"/>
        <end position="400"/>
    </location>
</feature>
<evidence type="ECO:0000313" key="3">
    <source>
        <dbReference type="Proteomes" id="UP001444661"/>
    </source>
</evidence>
<gene>
    <name evidence="2" type="ORF">PG993_003636</name>
</gene>
<evidence type="ECO:0000313" key="2">
    <source>
        <dbReference type="EMBL" id="KAK8052251.1"/>
    </source>
</evidence>
<sequence>MDNKDHQGSKRSRSQSMTSDNNNNNNKDHKIKEPAPKRHKTNSGRPSSASSTSTSASARDRGGTTSSSTTSQRLSQGPPLTFSGPSPSVAIQAMEELQGIKHDAGKGPASTSDPPRIQTPSQPVHQAKSRNSDPKRKVSAPSFSGPSPSDMIRAIQDMKNTQRDTAKRLGSTSVPAHITTNPSEPAKVKPSNSAPERRVPAASSSSGPSILRRNSTSSNFMPPTPQVVVKSMPVKTAPVAKQSSSEVPPRRSRPSRPELSTAKPGPSSRPEWSTAKSSGPIMNQATSGPPRDRSKEVRLSPYDVLKANGADERYLKEAKRKEQRDRQIHPSSSGSGQGPTVASSSSTSSSSAGPAASAPSASANAPEEGTDEYALRRPSETLGDFLKRKEQHYKLYDKGPKQKKKKPERKPENNSKATTNDKDNHKPAKASSKNDKMENEAQNRLRNITQMNRDRDPVSCIEFPTDLFDALAHFTRSMDEEADPENLQHGYSPDPVYVLILEQNRPSTPVAYFSVCGTAQGMGAANQLALGMFRQEVPRILPELREAAGMAHEDWKESLAQLHKDQPDTNWTKKLWYKATGDIRGSARLSWYVDQDGENKGLVTLSAALPVQDEAETKYQMTVKVLRHKLILME</sequence>
<name>A0ABR1U2B3_9PEZI</name>